<dbReference type="AlphaFoldDB" id="A0A8B4H7X7"/>
<evidence type="ECO:0000313" key="3">
    <source>
        <dbReference type="Proteomes" id="UP000249886"/>
    </source>
</evidence>
<organism evidence="2 3">
    <name type="scientific">Corynebacterium matruchotii</name>
    <dbReference type="NCBI Taxonomy" id="43768"/>
    <lineage>
        <taxon>Bacteria</taxon>
        <taxon>Bacillati</taxon>
        <taxon>Actinomycetota</taxon>
        <taxon>Actinomycetes</taxon>
        <taxon>Mycobacteriales</taxon>
        <taxon>Corynebacteriaceae</taxon>
        <taxon>Corynebacterium</taxon>
    </lineage>
</organism>
<evidence type="ECO:0000256" key="1">
    <source>
        <dbReference type="SAM" id="MobiDB-lite"/>
    </source>
</evidence>
<name>A0A8B4H7X7_9CORY</name>
<protein>
    <submittedName>
        <fullName evidence="2">Uncharacterized protein</fullName>
    </submittedName>
</protein>
<proteinExistence type="predicted"/>
<evidence type="ECO:0000313" key="2">
    <source>
        <dbReference type="EMBL" id="SPW28680.1"/>
    </source>
</evidence>
<accession>A0A8B4H7X7</accession>
<dbReference type="EMBL" id="UARK01000011">
    <property type="protein sequence ID" value="SPW28680.1"/>
    <property type="molecule type" value="Genomic_DNA"/>
</dbReference>
<comment type="caution">
    <text evidence="2">The sequence shown here is derived from an EMBL/GenBank/DDBJ whole genome shotgun (WGS) entry which is preliminary data.</text>
</comment>
<dbReference type="Proteomes" id="UP000249886">
    <property type="component" value="Unassembled WGS sequence"/>
</dbReference>
<reference evidence="2 3" key="1">
    <citation type="submission" date="2018-06" db="EMBL/GenBank/DDBJ databases">
        <authorList>
            <consortium name="Pathogen Informatics"/>
            <person name="Doyle S."/>
        </authorList>
    </citation>
    <scope>NUCLEOTIDE SEQUENCE [LARGE SCALE GENOMIC DNA]</scope>
    <source>
        <strain evidence="2 3">NCTC10254</strain>
    </source>
</reference>
<feature type="region of interest" description="Disordered" evidence="1">
    <location>
        <begin position="23"/>
        <end position="42"/>
    </location>
</feature>
<sequence>MAQRNADRRMWKMSPERLEAHLQLRSRARRVPDKKKQASKKACRRGKWQAFGLSYELIDAPTVGLCGRRGGVRYGL</sequence>
<gene>
    <name evidence="2" type="ORF">NCTC10254_01626</name>
</gene>